<feature type="region of interest" description="Disordered" evidence="1">
    <location>
        <begin position="208"/>
        <end position="254"/>
    </location>
</feature>
<feature type="transmembrane region" description="Helical" evidence="2">
    <location>
        <begin position="88"/>
        <end position="107"/>
    </location>
</feature>
<reference evidence="5 6" key="1">
    <citation type="submission" date="2025-04" db="UniProtKB">
        <authorList>
            <consortium name="RefSeq"/>
        </authorList>
    </citation>
    <scope>IDENTIFICATION</scope>
    <source>
        <strain evidence="5 6">11010-0011.00</strain>
        <tissue evidence="5 6">Whole body</tissue>
    </source>
</reference>
<proteinExistence type="predicted"/>
<dbReference type="AlphaFoldDB" id="A0A6J2TIG3"/>
<feature type="region of interest" description="Disordered" evidence="1">
    <location>
        <begin position="24"/>
        <end position="65"/>
    </location>
</feature>
<dbReference type="PANTHER" id="PTHR22133">
    <property type="entry name" value="AT01821P-RELATED"/>
    <property type="match status" value="1"/>
</dbReference>
<dbReference type="GeneID" id="115624622"/>
<evidence type="ECO:0000259" key="3">
    <source>
        <dbReference type="Pfam" id="PF16020"/>
    </source>
</evidence>
<evidence type="ECO:0000313" key="6">
    <source>
        <dbReference type="RefSeq" id="XP_030375236.1"/>
    </source>
</evidence>
<feature type="domain" description="Deltamethrin resistance protein prag01" evidence="3">
    <location>
        <begin position="68"/>
        <end position="119"/>
    </location>
</feature>
<gene>
    <name evidence="5 6" type="primary">LOC115624622</name>
</gene>
<dbReference type="OrthoDB" id="9981889at2759"/>
<name>A0A6J2TIG3_DROLE</name>
<keyword evidence="2" id="KW-0472">Membrane</keyword>
<dbReference type="Proteomes" id="UP000504634">
    <property type="component" value="Unplaced"/>
</dbReference>
<sequence>MSRMLTAASMRLFRGLSSKQPFLNTSRYLTTKKPTAKSTTAPKCQKDEKEKPPPPGTFPSGGTHAVFSDLPKPEGDFMKEWSAKNSKYNMILISGIVALVGSIALGISSGVMELYCFVPEYPYTKEELEEFEKEEVRKQEEIDAREERHKDLVEAKELTIRRRKARDAMKQEVAFMQKDIDEGLSDGELAQLQDLVQKREEFEKWEAEEEKRLKEQAKEREKLKKEKEKAEKEKQKEKEKEKKEKEKEAKKKAN</sequence>
<dbReference type="PANTHER" id="PTHR22133:SF2">
    <property type="entry name" value="AT01821P-RELATED"/>
    <property type="match status" value="1"/>
</dbReference>
<evidence type="ECO:0000256" key="1">
    <source>
        <dbReference type="SAM" id="MobiDB-lite"/>
    </source>
</evidence>
<accession>A0A6J2TIG3</accession>
<dbReference type="RefSeq" id="XP_030375236.1">
    <property type="nucleotide sequence ID" value="XM_030519376.1"/>
</dbReference>
<dbReference type="InterPro" id="IPR031973">
    <property type="entry name" value="Deltameth_res_prag01"/>
</dbReference>
<keyword evidence="4" id="KW-1185">Reference proteome</keyword>
<keyword evidence="2" id="KW-1133">Transmembrane helix</keyword>
<feature type="compositionally biased region" description="Low complexity" evidence="1">
    <location>
        <begin position="31"/>
        <end position="43"/>
    </location>
</feature>
<evidence type="ECO:0000313" key="4">
    <source>
        <dbReference type="Proteomes" id="UP000504634"/>
    </source>
</evidence>
<keyword evidence="2" id="KW-0812">Transmembrane</keyword>
<protein>
    <submittedName>
        <fullName evidence="5 6">Cancer-related regulator of actin dynamics homolog</fullName>
    </submittedName>
</protein>
<dbReference type="RefSeq" id="XP_030375235.1">
    <property type="nucleotide sequence ID" value="XM_030519375.1"/>
</dbReference>
<evidence type="ECO:0000313" key="5">
    <source>
        <dbReference type="RefSeq" id="XP_030375235.1"/>
    </source>
</evidence>
<evidence type="ECO:0000256" key="2">
    <source>
        <dbReference type="SAM" id="Phobius"/>
    </source>
</evidence>
<organism evidence="4 5">
    <name type="scientific">Drosophila lebanonensis</name>
    <name type="common">Fruit fly</name>
    <name type="synonym">Scaptodrosophila lebanonensis</name>
    <dbReference type="NCBI Taxonomy" id="7225"/>
    <lineage>
        <taxon>Eukaryota</taxon>
        <taxon>Metazoa</taxon>
        <taxon>Ecdysozoa</taxon>
        <taxon>Arthropoda</taxon>
        <taxon>Hexapoda</taxon>
        <taxon>Insecta</taxon>
        <taxon>Pterygota</taxon>
        <taxon>Neoptera</taxon>
        <taxon>Endopterygota</taxon>
        <taxon>Diptera</taxon>
        <taxon>Brachycera</taxon>
        <taxon>Muscomorpha</taxon>
        <taxon>Ephydroidea</taxon>
        <taxon>Drosophilidae</taxon>
        <taxon>Scaptodrosophila</taxon>
    </lineage>
</organism>
<dbReference type="Pfam" id="PF16020">
    <property type="entry name" value="Deltameth_res"/>
    <property type="match status" value="1"/>
</dbReference>